<dbReference type="KEGG" id="msub:BK009_02060"/>
<dbReference type="Proteomes" id="UP000232631">
    <property type="component" value="Chromosome"/>
</dbReference>
<keyword evidence="2" id="KW-1185">Reference proteome</keyword>
<gene>
    <name evidence="1" type="ORF">BK009_02060</name>
</gene>
<dbReference type="GeneID" id="35125228"/>
<organism evidence="1 2">
    <name type="scientific">Methanobacterium subterraneum</name>
    <dbReference type="NCBI Taxonomy" id="59277"/>
    <lineage>
        <taxon>Archaea</taxon>
        <taxon>Methanobacteriati</taxon>
        <taxon>Methanobacteriota</taxon>
        <taxon>Methanomada group</taxon>
        <taxon>Methanobacteria</taxon>
        <taxon>Methanobacteriales</taxon>
        <taxon>Methanobacteriaceae</taxon>
        <taxon>Methanobacterium</taxon>
    </lineage>
</organism>
<dbReference type="EMBL" id="CP017768">
    <property type="protein sequence ID" value="AUB59568.1"/>
    <property type="molecule type" value="Genomic_DNA"/>
</dbReference>
<name>A0A2H4VN97_9EURY</name>
<reference evidence="1 2" key="1">
    <citation type="submission" date="2016-10" db="EMBL/GenBank/DDBJ databases">
        <title>Comparative genomics between deep and shallow subseafloor isolates.</title>
        <authorList>
            <person name="Ishii S."/>
            <person name="Miller J.R."/>
            <person name="Sutton G."/>
            <person name="Suzuki S."/>
            <person name="Methe B."/>
            <person name="Inagaki F."/>
            <person name="Imachi H."/>
        </authorList>
    </citation>
    <scope>NUCLEOTIDE SEQUENCE [LARGE SCALE GENOMIC DNA]</scope>
    <source>
        <strain evidence="1 2">A8p</strain>
    </source>
</reference>
<dbReference type="AlphaFoldDB" id="A0A2H4VN97"/>
<evidence type="ECO:0000313" key="2">
    <source>
        <dbReference type="Proteomes" id="UP000232631"/>
    </source>
</evidence>
<sequence>MFIDVALVLKADVGKFLEIERMNNVIYQIVLEYGELVVFYPLSKDEFSDLQWPLHYHIQMDGIKV</sequence>
<proteinExistence type="predicted"/>
<evidence type="ECO:0000313" key="1">
    <source>
        <dbReference type="EMBL" id="AUB59568.1"/>
    </source>
</evidence>
<dbReference type="RefSeq" id="WP_100908873.1">
    <property type="nucleotide sequence ID" value="NZ_CP017768.1"/>
</dbReference>
<protein>
    <submittedName>
        <fullName evidence="1">Uncharacterized protein</fullName>
    </submittedName>
</protein>
<accession>A0A2H4VN97</accession>